<name>A0AAE0XU40_9GAST</name>
<comment type="caution">
    <text evidence="1">The sequence shown here is derived from an EMBL/GenBank/DDBJ whole genome shotgun (WGS) entry which is preliminary data.</text>
</comment>
<evidence type="ECO:0000313" key="1">
    <source>
        <dbReference type="EMBL" id="KAK3712424.1"/>
    </source>
</evidence>
<protein>
    <submittedName>
        <fullName evidence="1">Uncharacterized protein</fullName>
    </submittedName>
</protein>
<gene>
    <name evidence="1" type="ORF">RRG08_002754</name>
</gene>
<reference evidence="1" key="1">
    <citation type="journal article" date="2023" name="G3 (Bethesda)">
        <title>A reference genome for the long-term kleptoplast-retaining sea slug Elysia crispata morphotype clarki.</title>
        <authorList>
            <person name="Eastman K.E."/>
            <person name="Pendleton A.L."/>
            <person name="Shaikh M.A."/>
            <person name="Suttiyut T."/>
            <person name="Ogas R."/>
            <person name="Tomko P."/>
            <person name="Gavelis G."/>
            <person name="Widhalm J.R."/>
            <person name="Wisecaver J.H."/>
        </authorList>
    </citation>
    <scope>NUCLEOTIDE SEQUENCE</scope>
    <source>
        <strain evidence="1">ECLA1</strain>
    </source>
</reference>
<sequence>MLRCCCQNNCDAFRSRLTAGYHVTSLNVNRDSLSMSSRAQCFLVSKVLATTDKFLIQNFNRKCDNSEDDSSAVLSAPWGRSRYPSTVRVCVCPLAWKSPGKQTGTIFQPGSPGS</sequence>
<organism evidence="1 2">
    <name type="scientific">Elysia crispata</name>
    <name type="common">lettuce slug</name>
    <dbReference type="NCBI Taxonomy" id="231223"/>
    <lineage>
        <taxon>Eukaryota</taxon>
        <taxon>Metazoa</taxon>
        <taxon>Spiralia</taxon>
        <taxon>Lophotrochozoa</taxon>
        <taxon>Mollusca</taxon>
        <taxon>Gastropoda</taxon>
        <taxon>Heterobranchia</taxon>
        <taxon>Euthyneura</taxon>
        <taxon>Panpulmonata</taxon>
        <taxon>Sacoglossa</taxon>
        <taxon>Placobranchoidea</taxon>
        <taxon>Plakobranchidae</taxon>
        <taxon>Elysia</taxon>
    </lineage>
</organism>
<proteinExistence type="predicted"/>
<dbReference type="EMBL" id="JAWDGP010007584">
    <property type="protein sequence ID" value="KAK3712424.1"/>
    <property type="molecule type" value="Genomic_DNA"/>
</dbReference>
<keyword evidence="2" id="KW-1185">Reference proteome</keyword>
<accession>A0AAE0XU40</accession>
<dbReference type="Proteomes" id="UP001283361">
    <property type="component" value="Unassembled WGS sequence"/>
</dbReference>
<evidence type="ECO:0000313" key="2">
    <source>
        <dbReference type="Proteomes" id="UP001283361"/>
    </source>
</evidence>
<dbReference type="AlphaFoldDB" id="A0AAE0XU40"/>